<gene>
    <name evidence="1" type="ORF">JGU71_07445</name>
</gene>
<dbReference type="GO" id="GO:0016747">
    <property type="term" value="F:acyltransferase activity, transferring groups other than amino-acyl groups"/>
    <property type="evidence" value="ECO:0007669"/>
    <property type="project" value="TreeGrafter"/>
</dbReference>
<dbReference type="Pfam" id="PF00756">
    <property type="entry name" value="Esterase"/>
    <property type="match status" value="1"/>
</dbReference>
<sequence length="337" mass="36042">MRIASLIRACAAPALLVVALTNGICIPISSADPGERSRIVDVRSDSDRDITLSVYSAAMSRTFSVTVQRAADDSVPRPTLYLLTGVSGGVDGTQWGRKSDALQFLRDKNVNVVSPIGGPFSYYTDWRNDDPLLGRNKWKTFLTAELPPLIDEHFDTNGKNAIAGLSMSGASAFALAAAAPGLYASAASYSGCVQTSDPIGQSLVRIVVEFWGGANTQNMWGPPGDPMWAANDPFVHAANLRGMALYISTGTGLPGEYDVYGGPYSIPGPAGFANQLTVGGVIEVATDYCSRNLKTRLDQLGIAAHYNFRPTGTHTWGYWQDDFKDSWPVLAGPLGIR</sequence>
<dbReference type="InterPro" id="IPR000801">
    <property type="entry name" value="Esterase-like"/>
</dbReference>
<comment type="caution">
    <text evidence="1">The sequence shown here is derived from an EMBL/GenBank/DDBJ whole genome shotgun (WGS) entry which is preliminary data.</text>
</comment>
<proteinExistence type="predicted"/>
<accession>A0A934U280</accession>
<dbReference type="Gene3D" id="3.40.50.1820">
    <property type="entry name" value="alpha/beta hydrolase"/>
    <property type="match status" value="1"/>
</dbReference>
<dbReference type="InterPro" id="IPR029058">
    <property type="entry name" value="AB_hydrolase_fold"/>
</dbReference>
<dbReference type="AlphaFoldDB" id="A0A934U280"/>
<dbReference type="SUPFAM" id="SSF53474">
    <property type="entry name" value="alpha/beta-Hydrolases"/>
    <property type="match status" value="1"/>
</dbReference>
<evidence type="ECO:0000313" key="1">
    <source>
        <dbReference type="EMBL" id="MBJ8338716.1"/>
    </source>
</evidence>
<protein>
    <submittedName>
        <fullName evidence="1">Esterase family protein</fullName>
    </submittedName>
</protein>
<name>A0A934U280_9NOCA</name>
<dbReference type="PANTHER" id="PTHR48098:SF1">
    <property type="entry name" value="DIACYLGLYCEROL ACYLTRANSFERASE_MYCOLYLTRANSFERASE AG85A"/>
    <property type="match status" value="1"/>
</dbReference>
<reference evidence="1" key="1">
    <citation type="submission" date="2020-12" db="EMBL/GenBank/DDBJ databases">
        <title>Antrihabitans popcorni sp. nov. and Antrihabitans auranticaus sp. nov., isolated from a larva cave.</title>
        <authorList>
            <person name="Lee S.D."/>
            <person name="Kim I.S."/>
        </authorList>
    </citation>
    <scope>NUCLEOTIDE SEQUENCE</scope>
    <source>
        <strain evidence="1">YC3-6</strain>
    </source>
</reference>
<dbReference type="EMBL" id="JAEMNV010000002">
    <property type="protein sequence ID" value="MBJ8338716.1"/>
    <property type="molecule type" value="Genomic_DNA"/>
</dbReference>
<organism evidence="1 2">
    <name type="scientific">Antrihabitans stalagmiti</name>
    <dbReference type="NCBI Taxonomy" id="2799499"/>
    <lineage>
        <taxon>Bacteria</taxon>
        <taxon>Bacillati</taxon>
        <taxon>Actinomycetota</taxon>
        <taxon>Actinomycetes</taxon>
        <taxon>Mycobacteriales</taxon>
        <taxon>Nocardiaceae</taxon>
        <taxon>Antrihabitans</taxon>
    </lineage>
</organism>
<keyword evidence="2" id="KW-1185">Reference proteome</keyword>
<dbReference type="RefSeq" id="WP_199703371.1">
    <property type="nucleotide sequence ID" value="NZ_JAEMNV010000002.1"/>
</dbReference>
<evidence type="ECO:0000313" key="2">
    <source>
        <dbReference type="Proteomes" id="UP000655868"/>
    </source>
</evidence>
<dbReference type="Proteomes" id="UP000655868">
    <property type="component" value="Unassembled WGS sequence"/>
</dbReference>
<dbReference type="PANTHER" id="PTHR48098">
    <property type="entry name" value="ENTEROCHELIN ESTERASE-RELATED"/>
    <property type="match status" value="1"/>
</dbReference>
<dbReference type="InterPro" id="IPR050583">
    <property type="entry name" value="Mycobacterial_A85_antigen"/>
</dbReference>